<dbReference type="Gene3D" id="3.90.1720.10">
    <property type="entry name" value="endopeptidase domain like (from Nostoc punctiforme)"/>
    <property type="match status" value="1"/>
</dbReference>
<dbReference type="InterPro" id="IPR000064">
    <property type="entry name" value="NLP_P60_dom"/>
</dbReference>
<evidence type="ECO:0000256" key="3">
    <source>
        <dbReference type="ARBA" id="ARBA00022801"/>
    </source>
</evidence>
<sequence length="469" mass="49863">MKKSLLRCTTPVVFACVIGFAAIPSTADASERIHGEDRIGTSIEISEYGWSKSDFAILARADHPADALASASLVAKNDAPILLTKSGSLDTRTISELRRLNTKTVYLLGGTQAISSTVEQKLKAEGISVQRISGETRYETAEAVNKTSSYDKKSSALLVSGQVAADALSASGMAAIKERPIYLTRKDSLSVDLPAGIKHVTIFGGTAAVSAAVEQKLRSEGRTVERIQGDDRYETSIAAARSLSASGSKNIYVRGTSVNSEREDYPDAVAAAGLANKLNSPVILSHHSGARSATIDYAQNSPSSSLILGGTAAISDSVMAAYESASNSDTSTPEPPKEQVGGVHTDVIDNVIATGESYIGTPYLFGAASSNTDAFDCSSFTQRAFAENGITLPRTSRQQFLAGTPVERTELKKGDLVFFDTNKDDRINHVSIYIDEKTLLHATVSKGVDYTSFSNYWNNGYVGAVRMTP</sequence>
<dbReference type="InterPro" id="IPR007253">
    <property type="entry name" value="Cell_wall-bd_2"/>
</dbReference>
<dbReference type="InterPro" id="IPR051922">
    <property type="entry name" value="Bact_Sporulation_Assoc"/>
</dbReference>
<dbReference type="EMBL" id="RAPK01000007">
    <property type="protein sequence ID" value="RKD75188.1"/>
    <property type="molecule type" value="Genomic_DNA"/>
</dbReference>
<feature type="signal peptide" evidence="5">
    <location>
        <begin position="1"/>
        <end position="29"/>
    </location>
</feature>
<proteinExistence type="inferred from homology"/>
<keyword evidence="5" id="KW-0732">Signal</keyword>
<dbReference type="PANTHER" id="PTHR30032">
    <property type="entry name" value="N-ACETYLMURAMOYL-L-ALANINE AMIDASE-RELATED"/>
    <property type="match status" value="1"/>
</dbReference>
<dbReference type="PROSITE" id="PS51935">
    <property type="entry name" value="NLPC_P60"/>
    <property type="match status" value="1"/>
</dbReference>
<feature type="domain" description="NlpC/P60" evidence="6">
    <location>
        <begin position="345"/>
        <end position="468"/>
    </location>
</feature>
<evidence type="ECO:0000256" key="2">
    <source>
        <dbReference type="ARBA" id="ARBA00022670"/>
    </source>
</evidence>
<evidence type="ECO:0000256" key="4">
    <source>
        <dbReference type="ARBA" id="ARBA00022807"/>
    </source>
</evidence>
<keyword evidence="8" id="KW-1185">Reference proteome</keyword>
<protein>
    <submittedName>
        <fullName evidence="7">Cell wall-associated NlpC family hydrolase</fullName>
    </submittedName>
</protein>
<evidence type="ECO:0000256" key="5">
    <source>
        <dbReference type="SAM" id="SignalP"/>
    </source>
</evidence>
<feature type="chain" id="PRO_5019160257" evidence="5">
    <location>
        <begin position="30"/>
        <end position="469"/>
    </location>
</feature>
<reference evidence="7 8" key="1">
    <citation type="submission" date="2018-09" db="EMBL/GenBank/DDBJ databases">
        <title>Genomic Encyclopedia of Archaeal and Bacterial Type Strains, Phase II (KMG-II): from individual species to whole genera.</title>
        <authorList>
            <person name="Goeker M."/>
        </authorList>
    </citation>
    <scope>NUCLEOTIDE SEQUENCE [LARGE SCALE GENOMIC DNA]</scope>
    <source>
        <strain evidence="7 8">DSM 17008</strain>
    </source>
</reference>
<dbReference type="Gene3D" id="3.40.50.12090">
    <property type="match status" value="2"/>
</dbReference>
<gene>
    <name evidence="7" type="ORF">ATL39_0886</name>
</gene>
<keyword evidence="2" id="KW-0645">Protease</keyword>
<dbReference type="GO" id="GO:0006508">
    <property type="term" value="P:proteolysis"/>
    <property type="evidence" value="ECO:0007669"/>
    <property type="project" value="UniProtKB-KW"/>
</dbReference>
<evidence type="ECO:0000256" key="1">
    <source>
        <dbReference type="ARBA" id="ARBA00007074"/>
    </source>
</evidence>
<dbReference type="Proteomes" id="UP000285120">
    <property type="component" value="Unassembled WGS sequence"/>
</dbReference>
<keyword evidence="4" id="KW-0788">Thiol protease</keyword>
<dbReference type="SUPFAM" id="SSF54001">
    <property type="entry name" value="Cysteine proteinases"/>
    <property type="match status" value="1"/>
</dbReference>
<comment type="caution">
    <text evidence="7">The sequence shown here is derived from an EMBL/GenBank/DDBJ whole genome shotgun (WGS) entry which is preliminary data.</text>
</comment>
<keyword evidence="3 7" id="KW-0378">Hydrolase</keyword>
<dbReference type="AlphaFoldDB" id="A0A419V5G1"/>
<dbReference type="InterPro" id="IPR038765">
    <property type="entry name" value="Papain-like_cys_pep_sf"/>
</dbReference>
<dbReference type="GO" id="GO:0008234">
    <property type="term" value="F:cysteine-type peptidase activity"/>
    <property type="evidence" value="ECO:0007669"/>
    <property type="project" value="UniProtKB-KW"/>
</dbReference>
<evidence type="ECO:0000313" key="8">
    <source>
        <dbReference type="Proteomes" id="UP000285120"/>
    </source>
</evidence>
<dbReference type="Pfam" id="PF04122">
    <property type="entry name" value="CW_binding_2"/>
    <property type="match status" value="3"/>
</dbReference>
<dbReference type="Pfam" id="PF00877">
    <property type="entry name" value="NLPC_P60"/>
    <property type="match status" value="1"/>
</dbReference>
<dbReference type="RefSeq" id="WP_170146832.1">
    <property type="nucleotide sequence ID" value="NZ_RAPK01000007.1"/>
</dbReference>
<comment type="similarity">
    <text evidence="1">Belongs to the peptidase C40 family.</text>
</comment>
<name>A0A419V5G1_9BACL</name>
<dbReference type="PANTHER" id="PTHR30032:SF8">
    <property type="entry name" value="GERMINATION-SPECIFIC N-ACETYLMURAMOYL-L-ALANINE AMIDASE"/>
    <property type="match status" value="1"/>
</dbReference>
<evidence type="ECO:0000259" key="6">
    <source>
        <dbReference type="PROSITE" id="PS51935"/>
    </source>
</evidence>
<accession>A0A419V5G1</accession>
<organism evidence="7 8">
    <name type="scientific">Sinobaca qinghaiensis</name>
    <dbReference type="NCBI Taxonomy" id="342944"/>
    <lineage>
        <taxon>Bacteria</taxon>
        <taxon>Bacillati</taxon>
        <taxon>Bacillota</taxon>
        <taxon>Bacilli</taxon>
        <taxon>Bacillales</taxon>
        <taxon>Sporolactobacillaceae</taxon>
        <taxon>Sinobaca</taxon>
    </lineage>
</organism>
<evidence type="ECO:0000313" key="7">
    <source>
        <dbReference type="EMBL" id="RKD75188.1"/>
    </source>
</evidence>